<dbReference type="InterPro" id="IPR023298">
    <property type="entry name" value="ATPase_P-typ_TM_dom_sf"/>
</dbReference>
<comment type="caution">
    <text evidence="3">The sequence shown here is derived from an EMBL/GenBank/DDBJ whole genome shotgun (WGS) entry which is preliminary data.</text>
</comment>
<feature type="transmembrane region" description="Helical" evidence="2">
    <location>
        <begin position="486"/>
        <end position="505"/>
    </location>
</feature>
<keyword evidence="2" id="KW-0812">Transmembrane</keyword>
<dbReference type="EMBL" id="JAPDRL010000022">
    <property type="protein sequence ID" value="KAJ9666054.1"/>
    <property type="molecule type" value="Genomic_DNA"/>
</dbReference>
<feature type="transmembrane region" description="Helical" evidence="2">
    <location>
        <begin position="173"/>
        <end position="194"/>
    </location>
</feature>
<dbReference type="Proteomes" id="UP001172684">
    <property type="component" value="Unassembled WGS sequence"/>
</dbReference>
<sequence>MANATPRQELAIDDTELPLPTRVPNILYVMADILAGPTSLAGALRSKGDLTKHQSDYTPTLLPPQRWNELSNLDEYLRDINLQDEKNSWSRPLRIPVAQENGSNASGDDVLTKYLKECHEDAKPLALKRLKWLVYQDKTQRLLSGVAVISLGLGLCRSFGVKHLLPSSMPPSGWIEGVAICVAIMIIVHIEALNDYRKEQTFMRLNSTVHVHNLSTRCRIIDSRQEDHERKAQSGKFVEIPDHTRISFPASALGRNNPDGVAEDPTNGLQGSLRSYSLPPGHRLEKGSSKEKEIRSKEELSRLGSLLHSNTKHSPTNQSLPVRGPYVDVLSNLEGLVYCHCVNRLGRTPQTCFGDFTTRSHADVDTYPNHENYYQGLQLDRLGYSLRVPIRRRKISFHQGLLRLGGALFTLPLLTAAAIAPGMGIQAGTYLSGVTAAMSGFALMEVPSDPRAGPVLRWPLFAVWSLAVPLFVCFMSCWLRQDRVRFVLLSIALDLILIVAFSQSMTSVAEGIITFGPLFTPTSTFLAYLFIKATGDRERATAGAVASPEPGNAGDIPLNSLPQEPVENRRANRTSLHQTPSTITLVEHDASSNSRGPARDTGRVL</sequence>
<evidence type="ECO:0000313" key="4">
    <source>
        <dbReference type="Proteomes" id="UP001172684"/>
    </source>
</evidence>
<proteinExistence type="predicted"/>
<feature type="compositionally biased region" description="Polar residues" evidence="1">
    <location>
        <begin position="573"/>
        <end position="584"/>
    </location>
</feature>
<evidence type="ECO:0000256" key="1">
    <source>
        <dbReference type="SAM" id="MobiDB-lite"/>
    </source>
</evidence>
<gene>
    <name evidence="3" type="primary">PMC1_2</name>
    <name evidence="3" type="ORF">H2201_003732</name>
</gene>
<keyword evidence="2" id="KW-0472">Membrane</keyword>
<reference evidence="3" key="1">
    <citation type="submission" date="2022-10" db="EMBL/GenBank/DDBJ databases">
        <title>Culturing micro-colonial fungi from biological soil crusts in the Mojave desert and describing Neophaeococcomyces mojavensis, and introducing the new genera and species Taxawa tesnikishii.</title>
        <authorList>
            <person name="Kurbessoian T."/>
            <person name="Stajich J.E."/>
        </authorList>
    </citation>
    <scope>NUCLEOTIDE SEQUENCE</scope>
    <source>
        <strain evidence="3">TK_1</strain>
    </source>
</reference>
<feature type="region of interest" description="Disordered" evidence="1">
    <location>
        <begin position="541"/>
        <end position="605"/>
    </location>
</feature>
<organism evidence="3 4">
    <name type="scientific">Coniosporium apollinis</name>
    <dbReference type="NCBI Taxonomy" id="61459"/>
    <lineage>
        <taxon>Eukaryota</taxon>
        <taxon>Fungi</taxon>
        <taxon>Dikarya</taxon>
        <taxon>Ascomycota</taxon>
        <taxon>Pezizomycotina</taxon>
        <taxon>Dothideomycetes</taxon>
        <taxon>Dothideomycetes incertae sedis</taxon>
        <taxon>Coniosporium</taxon>
    </lineage>
</organism>
<feature type="transmembrane region" description="Helical" evidence="2">
    <location>
        <begin position="511"/>
        <end position="531"/>
    </location>
</feature>
<feature type="region of interest" description="Disordered" evidence="1">
    <location>
        <begin position="248"/>
        <end position="299"/>
    </location>
</feature>
<feature type="transmembrane region" description="Helical" evidence="2">
    <location>
        <begin position="458"/>
        <end position="479"/>
    </location>
</feature>
<name>A0ABQ9NUG1_9PEZI</name>
<evidence type="ECO:0000256" key="2">
    <source>
        <dbReference type="SAM" id="Phobius"/>
    </source>
</evidence>
<protein>
    <submittedName>
        <fullName evidence="3">Plasma membrane calcium</fullName>
    </submittedName>
</protein>
<dbReference type="SUPFAM" id="SSF81665">
    <property type="entry name" value="Calcium ATPase, transmembrane domain M"/>
    <property type="match status" value="1"/>
</dbReference>
<accession>A0ABQ9NUG1</accession>
<feature type="transmembrane region" description="Helical" evidence="2">
    <location>
        <begin position="142"/>
        <end position="161"/>
    </location>
</feature>
<feature type="transmembrane region" description="Helical" evidence="2">
    <location>
        <begin position="401"/>
        <end position="420"/>
    </location>
</feature>
<keyword evidence="4" id="KW-1185">Reference proteome</keyword>
<feature type="compositionally biased region" description="Basic and acidic residues" evidence="1">
    <location>
        <begin position="282"/>
        <end position="299"/>
    </location>
</feature>
<keyword evidence="2" id="KW-1133">Transmembrane helix</keyword>
<evidence type="ECO:0000313" key="3">
    <source>
        <dbReference type="EMBL" id="KAJ9666054.1"/>
    </source>
</evidence>